<evidence type="ECO:0008006" key="3">
    <source>
        <dbReference type="Google" id="ProtNLM"/>
    </source>
</evidence>
<dbReference type="SUPFAM" id="SSF48452">
    <property type="entry name" value="TPR-like"/>
    <property type="match status" value="1"/>
</dbReference>
<dbReference type="Gene3D" id="1.25.40.10">
    <property type="entry name" value="Tetratricopeptide repeat domain"/>
    <property type="match status" value="1"/>
</dbReference>
<dbReference type="OrthoDB" id="7274054at2"/>
<gene>
    <name evidence="1" type="ORF">D5366_02255</name>
</gene>
<accession>A0A4Y6V2R5</accession>
<sequence length="255" mass="27658">MKYWMLTALMCLAGCSAHSVERSKPDEAYQSSMATGRSAFELGHPEEAERQYKRAFERALLRDDAQALHDAGFNLATAQLEQQHTNDVQKTLDRVQAALSLRGEPEVGDLKLIRSAAFLRQNLPSNALRQAREAQAEVSSADRTQAAYLIGRAAFDLRDGATLSEAVISSCKGAESALPSADCTELKARQALLSGQAGEALKLALVVVGQRRDARDYVSMREALALAASSAMRDGRGQEAASLRARLHDSAEVLR</sequence>
<proteinExistence type="predicted"/>
<name>A0A4Y6V2R5_9PROT</name>
<dbReference type="Proteomes" id="UP000317214">
    <property type="component" value="Chromosome"/>
</dbReference>
<protein>
    <recommendedName>
        <fullName evidence="3">Tetratricopeptide repeat protein</fullName>
    </recommendedName>
</protein>
<dbReference type="AlphaFoldDB" id="A0A4Y6V2R5"/>
<keyword evidence="2" id="KW-1185">Reference proteome</keyword>
<dbReference type="EMBL" id="CP032485">
    <property type="protein sequence ID" value="QDH24273.1"/>
    <property type="molecule type" value="Genomic_DNA"/>
</dbReference>
<evidence type="ECO:0000313" key="2">
    <source>
        <dbReference type="Proteomes" id="UP000317214"/>
    </source>
</evidence>
<organism evidence="1 2">
    <name type="scientific">Neokomagataea tanensis</name>
    <dbReference type="NCBI Taxonomy" id="661191"/>
    <lineage>
        <taxon>Bacteria</taxon>
        <taxon>Pseudomonadati</taxon>
        <taxon>Pseudomonadota</taxon>
        <taxon>Alphaproteobacteria</taxon>
        <taxon>Acetobacterales</taxon>
        <taxon>Acetobacteraceae</taxon>
        <taxon>Neokomagataea</taxon>
    </lineage>
</organism>
<dbReference type="InterPro" id="IPR011990">
    <property type="entry name" value="TPR-like_helical_dom_sf"/>
</dbReference>
<dbReference type="KEGG" id="ntn:D5366_02255"/>
<reference evidence="1 2" key="1">
    <citation type="submission" date="2018-09" db="EMBL/GenBank/DDBJ databases">
        <title>The complete genome sequence of Neokomagataea tanensis NBRC 106556(T).</title>
        <authorList>
            <person name="Chua K.-O."/>
            <person name="See-Too W.-S."/>
            <person name="Hong K.-W."/>
            <person name="Yin W.-F."/>
            <person name="Chan K.-G."/>
        </authorList>
    </citation>
    <scope>NUCLEOTIDE SEQUENCE [LARGE SCALE GENOMIC DNA]</scope>
    <source>
        <strain evidence="2">AH13 \ NBRC 106556</strain>
    </source>
</reference>
<dbReference type="RefSeq" id="WP_141492109.1">
    <property type="nucleotide sequence ID" value="NZ_CP032485.1"/>
</dbReference>
<evidence type="ECO:0000313" key="1">
    <source>
        <dbReference type="EMBL" id="QDH24273.1"/>
    </source>
</evidence>